<evidence type="ECO:0000256" key="3">
    <source>
        <dbReference type="ARBA" id="ARBA00022692"/>
    </source>
</evidence>
<keyword evidence="5 7" id="KW-1133">Transmembrane helix</keyword>
<comment type="similarity">
    <text evidence="7">Belongs to the PetG family.</text>
</comment>
<dbReference type="STRING" id="93057.EU95_1521"/>
<comment type="subunit">
    <text evidence="7">The 4 large subunits of the cytochrome b6-f complex are cytochrome b6, subunit IV (17 kDa polypeptide, PetD), cytochrome f and the Rieske protein, while the 4 small subunits are PetG, PetL, PetM and PetN. The complex functions as a dimer.</text>
</comment>
<dbReference type="HAMAP" id="MF_00432">
    <property type="entry name" value="Cytb6_f_PetG"/>
    <property type="match status" value="1"/>
</dbReference>
<dbReference type="Proteomes" id="UP000030355">
    <property type="component" value="Unassembled WGS sequence"/>
</dbReference>
<evidence type="ECO:0000256" key="8">
    <source>
        <dbReference type="SAM" id="Phobius"/>
    </source>
</evidence>
<proteinExistence type="inferred from homology"/>
<evidence type="ECO:0000256" key="4">
    <source>
        <dbReference type="ARBA" id="ARBA00022982"/>
    </source>
</evidence>
<dbReference type="AlphaFoldDB" id="A0A0A2A2U4"/>
<dbReference type="EMBL" id="JNAL01000016">
    <property type="protein sequence ID" value="KGF95156.1"/>
    <property type="molecule type" value="Genomic_DNA"/>
</dbReference>
<dbReference type="InterPro" id="IPR003683">
    <property type="entry name" value="Cyt_6/f_cplx_su5"/>
</dbReference>
<reference evidence="10" key="1">
    <citation type="journal article" date="2014" name="Sci. Data">
        <title>Genomes of diverse isolates of the marine cyanobacterium Prochlorococcus.</title>
        <authorList>
            <person name="Biller S."/>
            <person name="Berube P."/>
            <person name="Thompson J."/>
            <person name="Kelly L."/>
            <person name="Roggensack S."/>
            <person name="Awad L."/>
            <person name="Roache-Johnson K."/>
            <person name="Ding H."/>
            <person name="Giovannoni S.J."/>
            <person name="Moore L.R."/>
            <person name="Chisholm S.W."/>
        </authorList>
    </citation>
    <scope>NUCLEOTIDE SEQUENCE [LARGE SCALE GENOMIC DNA]</scope>
    <source>
        <strain evidence="10">MIT 9201</strain>
    </source>
</reference>
<dbReference type="InterPro" id="IPR036099">
    <property type="entry name" value="Cyt_6/f_cplx_su5_sf"/>
</dbReference>
<dbReference type="GO" id="GO:0031676">
    <property type="term" value="C:plasma membrane-derived thylakoid membrane"/>
    <property type="evidence" value="ECO:0007669"/>
    <property type="project" value="UniProtKB-SubCell"/>
</dbReference>
<sequence length="49" mass="5522">MNNKFKKVKKMIEPLLCGIVLGLVPITLLGLFVSAWNQYRRGSGMLDID</sequence>
<dbReference type="NCBIfam" id="NF001907">
    <property type="entry name" value="PRK00665.1"/>
    <property type="match status" value="1"/>
</dbReference>
<feature type="transmembrane region" description="Helical" evidence="8">
    <location>
        <begin position="12"/>
        <end position="36"/>
    </location>
</feature>
<dbReference type="GO" id="GO:0017004">
    <property type="term" value="P:cytochrome complex assembly"/>
    <property type="evidence" value="ECO:0007669"/>
    <property type="project" value="UniProtKB-UniRule"/>
</dbReference>
<keyword evidence="2 7" id="KW-0813">Transport</keyword>
<dbReference type="GO" id="GO:0009512">
    <property type="term" value="C:cytochrome b6f complex"/>
    <property type="evidence" value="ECO:0007669"/>
    <property type="project" value="InterPro"/>
</dbReference>
<evidence type="ECO:0000256" key="5">
    <source>
        <dbReference type="ARBA" id="ARBA00022989"/>
    </source>
</evidence>
<keyword evidence="3 7" id="KW-0812">Transmembrane</keyword>
<evidence type="ECO:0000256" key="6">
    <source>
        <dbReference type="ARBA" id="ARBA00023136"/>
    </source>
</evidence>
<keyword evidence="7" id="KW-0602">Photosynthesis</keyword>
<keyword evidence="6 7" id="KW-0472">Membrane</keyword>
<keyword evidence="4 7" id="KW-0249">Electron transport</keyword>
<protein>
    <recommendedName>
        <fullName evidence="7">Cytochrome b6-f complex subunit 5</fullName>
    </recommendedName>
    <alternativeName>
        <fullName evidence="7">Cytochrome b6-f complex subunit PetG</fullName>
    </alternativeName>
    <alternativeName>
        <fullName evidence="7">Cytochrome b6-f complex subunit V</fullName>
    </alternativeName>
</protein>
<name>A0A0A2A2U4_PROMR</name>
<comment type="function">
    <text evidence="7">Component of the cytochrome b6-f complex, which mediates electron transfer between photosystem II (PSII) and photosystem I (PSI), cyclic electron flow around PSI, and state transitions. PetG is required for either the stability or assembly of the cytochrome b6-f complex.</text>
</comment>
<dbReference type="GO" id="GO:0015979">
    <property type="term" value="P:photosynthesis"/>
    <property type="evidence" value="ECO:0007669"/>
    <property type="project" value="UniProtKB-KW"/>
</dbReference>
<dbReference type="SUPFAM" id="SSF103446">
    <property type="entry name" value="PetG subunit of the cytochrome b6f complex"/>
    <property type="match status" value="1"/>
</dbReference>
<gene>
    <name evidence="7" type="primary">petG</name>
    <name evidence="9" type="ORF">EU95_1521</name>
</gene>
<keyword evidence="7" id="KW-0793">Thylakoid</keyword>
<accession>A0A0A2A2U4</accession>
<organism evidence="9 10">
    <name type="scientific">Prochlorococcus marinus str. MIT 9201</name>
    <dbReference type="NCBI Taxonomy" id="93057"/>
    <lineage>
        <taxon>Bacteria</taxon>
        <taxon>Bacillati</taxon>
        <taxon>Cyanobacteriota</taxon>
        <taxon>Cyanophyceae</taxon>
        <taxon>Synechococcales</taxon>
        <taxon>Prochlorococcaceae</taxon>
        <taxon>Prochlorococcus</taxon>
    </lineage>
</organism>
<dbReference type="Pfam" id="PF02529">
    <property type="entry name" value="PetG"/>
    <property type="match status" value="1"/>
</dbReference>
<evidence type="ECO:0000256" key="2">
    <source>
        <dbReference type="ARBA" id="ARBA00022448"/>
    </source>
</evidence>
<evidence type="ECO:0000256" key="7">
    <source>
        <dbReference type="HAMAP-Rule" id="MF_00432"/>
    </source>
</evidence>
<evidence type="ECO:0000313" key="9">
    <source>
        <dbReference type="EMBL" id="KGF95156.1"/>
    </source>
</evidence>
<comment type="caution">
    <text evidence="9">The sequence shown here is derived from an EMBL/GenBank/DDBJ whole genome shotgun (WGS) entry which is preliminary data.</text>
</comment>
<comment type="subcellular location">
    <subcellularLocation>
        <location evidence="7">Cellular thylakoid membrane</location>
        <topology evidence="7">Single-pass membrane protein</topology>
    </subcellularLocation>
    <subcellularLocation>
        <location evidence="1">Membrane</location>
        <topology evidence="1">Single-pass membrane protein</topology>
    </subcellularLocation>
</comment>
<evidence type="ECO:0000313" key="10">
    <source>
        <dbReference type="Proteomes" id="UP000030355"/>
    </source>
</evidence>
<evidence type="ECO:0000256" key="1">
    <source>
        <dbReference type="ARBA" id="ARBA00004167"/>
    </source>
</evidence>